<accession>A0A9P7SYN6</accession>
<keyword evidence="9" id="KW-1185">Reference proteome</keyword>
<gene>
    <name evidence="8" type="ORF">E4U43_002219</name>
</gene>
<dbReference type="GO" id="GO:0003735">
    <property type="term" value="F:structural constituent of ribosome"/>
    <property type="evidence" value="ECO:0007669"/>
    <property type="project" value="TreeGrafter"/>
</dbReference>
<dbReference type="Pfam" id="PF10236">
    <property type="entry name" value="DAP3"/>
    <property type="match status" value="1"/>
</dbReference>
<comment type="similarity">
    <text evidence="2">Belongs to the mitochondrion-specific ribosomal protein mS29 family.</text>
</comment>
<dbReference type="PANTHER" id="PTHR12810:SF0">
    <property type="entry name" value="SMALL RIBOSOMAL SUBUNIT PROTEIN MS29"/>
    <property type="match status" value="1"/>
</dbReference>
<keyword evidence="5" id="KW-0496">Mitochondrion</keyword>
<keyword evidence="4" id="KW-0689">Ribosomal protein</keyword>
<comment type="caution">
    <text evidence="8">The sequence shown here is derived from an EMBL/GenBank/DDBJ whole genome shotgun (WGS) entry which is preliminary data.</text>
</comment>
<dbReference type="GO" id="GO:0005763">
    <property type="term" value="C:mitochondrial small ribosomal subunit"/>
    <property type="evidence" value="ECO:0007669"/>
    <property type="project" value="InterPro"/>
</dbReference>
<evidence type="ECO:0000256" key="7">
    <source>
        <dbReference type="ARBA" id="ARBA00035140"/>
    </source>
</evidence>
<evidence type="ECO:0000256" key="6">
    <source>
        <dbReference type="ARBA" id="ARBA00023274"/>
    </source>
</evidence>
<reference evidence="8" key="1">
    <citation type="journal article" date="2020" name="bioRxiv">
        <title>Whole genome comparisons of ergot fungi reveals the divergence and evolution of species within the genus Claviceps are the result of varying mechanisms driving genome evolution and host range expansion.</title>
        <authorList>
            <person name="Wyka S.A."/>
            <person name="Mondo S.J."/>
            <person name="Liu M."/>
            <person name="Dettman J."/>
            <person name="Nalam V."/>
            <person name="Broders K.D."/>
        </authorList>
    </citation>
    <scope>NUCLEOTIDE SEQUENCE</scope>
    <source>
        <strain evidence="8">CCC 602</strain>
    </source>
</reference>
<evidence type="ECO:0000256" key="1">
    <source>
        <dbReference type="ARBA" id="ARBA00004173"/>
    </source>
</evidence>
<dbReference type="GO" id="GO:0032543">
    <property type="term" value="P:mitochondrial translation"/>
    <property type="evidence" value="ECO:0007669"/>
    <property type="project" value="InterPro"/>
</dbReference>
<evidence type="ECO:0000313" key="8">
    <source>
        <dbReference type="EMBL" id="KAG5999207.1"/>
    </source>
</evidence>
<dbReference type="InterPro" id="IPR019368">
    <property type="entry name" value="Ribosomal_mS29"/>
</dbReference>
<dbReference type="InterPro" id="IPR017082">
    <property type="entry name" value="Ribosomal_mS29_fun"/>
</dbReference>
<dbReference type="Proteomes" id="UP000748025">
    <property type="component" value="Unassembled WGS sequence"/>
</dbReference>
<evidence type="ECO:0000256" key="4">
    <source>
        <dbReference type="ARBA" id="ARBA00022980"/>
    </source>
</evidence>
<sequence>MAASAASSLRSLVRPSVLPSAPRILPILLVPRASPASPAASAASAAAFFSTSPFLAAAPPPTVKSRRDLPKKTKRTFKKKANIVPVKKPNPGERKAFRKRIQLSNNSALPVEGTEDLSPATLADPASTGRMVAIPDRVVDQLRALEAFKTTQTWNLFRRPHFLVRHQTVELMRRMAGSVDDREALKCVLRGSKLSGKSLTLLQAMAYGLMNGWVVLHIPEGQDLTNGNTEFSPVEGTKPMQFAQPVYCLKLLQNIHKANKAVLEKLPLEQDWSPLSSHLGKDTSTLADLVLSAKESEYAWPTLHALWTELTRPGRPPVLFALDGLAHINMMSDYRDPSFNQVHAHDLSLVRLFTDALSGKTKLPNGGAIIAATSDNNTYYHPSQELALSQLEAGQTGRPIPKPDPYERKYDDRVYDALKNSHVLRIGGLSRDEARVLMEYWGASGMLRSVLDSRTVAEKWALAGHGIIGEMERVSLMTMRM</sequence>
<organism evidence="8 9">
    <name type="scientific">Claviceps pusilla</name>
    <dbReference type="NCBI Taxonomy" id="123648"/>
    <lineage>
        <taxon>Eukaryota</taxon>
        <taxon>Fungi</taxon>
        <taxon>Dikarya</taxon>
        <taxon>Ascomycota</taxon>
        <taxon>Pezizomycotina</taxon>
        <taxon>Sordariomycetes</taxon>
        <taxon>Hypocreomycetidae</taxon>
        <taxon>Hypocreales</taxon>
        <taxon>Clavicipitaceae</taxon>
        <taxon>Claviceps</taxon>
    </lineage>
</organism>
<proteinExistence type="inferred from homology"/>
<dbReference type="OrthoDB" id="274828at2759"/>
<comment type="subcellular location">
    <subcellularLocation>
        <location evidence="1">Mitochondrion</location>
    </subcellularLocation>
</comment>
<dbReference type="AlphaFoldDB" id="A0A9P7SYN6"/>
<dbReference type="EMBL" id="SRPW01001765">
    <property type="protein sequence ID" value="KAG5999207.1"/>
    <property type="molecule type" value="Genomic_DNA"/>
</dbReference>
<evidence type="ECO:0000313" key="9">
    <source>
        <dbReference type="Proteomes" id="UP000748025"/>
    </source>
</evidence>
<dbReference type="PANTHER" id="PTHR12810">
    <property type="entry name" value="MITOCHONDRIAL 28S RIBOSOMAL PROTEIN S29"/>
    <property type="match status" value="1"/>
</dbReference>
<keyword evidence="6" id="KW-0687">Ribonucleoprotein</keyword>
<name>A0A9P7SYN6_9HYPO</name>
<evidence type="ECO:0000256" key="5">
    <source>
        <dbReference type="ARBA" id="ARBA00023128"/>
    </source>
</evidence>
<evidence type="ECO:0000256" key="2">
    <source>
        <dbReference type="ARBA" id="ARBA00009863"/>
    </source>
</evidence>
<dbReference type="PIRSF" id="PIRSF036996">
    <property type="entry name" value="RSM23"/>
    <property type="match status" value="1"/>
</dbReference>
<keyword evidence="3" id="KW-0809">Transit peptide</keyword>
<evidence type="ECO:0000256" key="3">
    <source>
        <dbReference type="ARBA" id="ARBA00022946"/>
    </source>
</evidence>
<protein>
    <recommendedName>
        <fullName evidence="7">Small ribosomal subunit protein mS29</fullName>
    </recommendedName>
</protein>